<keyword evidence="2" id="KW-1185">Reference proteome</keyword>
<dbReference type="InParanoid" id="A0A067R856"/>
<dbReference type="EMBL" id="KK852678">
    <property type="protein sequence ID" value="KDR18656.1"/>
    <property type="molecule type" value="Genomic_DNA"/>
</dbReference>
<protein>
    <submittedName>
        <fullName evidence="1">Uncharacterized protein</fullName>
    </submittedName>
</protein>
<evidence type="ECO:0000313" key="2">
    <source>
        <dbReference type="Proteomes" id="UP000027135"/>
    </source>
</evidence>
<evidence type="ECO:0000313" key="1">
    <source>
        <dbReference type="EMBL" id="KDR18656.1"/>
    </source>
</evidence>
<organism evidence="1 2">
    <name type="scientific">Zootermopsis nevadensis</name>
    <name type="common">Dampwood termite</name>
    <dbReference type="NCBI Taxonomy" id="136037"/>
    <lineage>
        <taxon>Eukaryota</taxon>
        <taxon>Metazoa</taxon>
        <taxon>Ecdysozoa</taxon>
        <taxon>Arthropoda</taxon>
        <taxon>Hexapoda</taxon>
        <taxon>Insecta</taxon>
        <taxon>Pterygota</taxon>
        <taxon>Neoptera</taxon>
        <taxon>Polyneoptera</taxon>
        <taxon>Dictyoptera</taxon>
        <taxon>Blattodea</taxon>
        <taxon>Blattoidea</taxon>
        <taxon>Termitoidae</taxon>
        <taxon>Termopsidae</taxon>
        <taxon>Zootermopsis</taxon>
    </lineage>
</organism>
<name>A0A067R856_ZOONE</name>
<dbReference type="Proteomes" id="UP000027135">
    <property type="component" value="Unassembled WGS sequence"/>
</dbReference>
<gene>
    <name evidence="1" type="ORF">L798_07507</name>
</gene>
<accession>A0A067R856</accession>
<sequence length="86" mass="9842">MCIIFPLCEGRKVGNILVAWKACLQAYRILQPLRSFESIITTELTLPLCMLDTIDQAMRLGCPTDTCWQPQHTSECHKEDLWPSCD</sequence>
<dbReference type="AlphaFoldDB" id="A0A067R856"/>
<proteinExistence type="predicted"/>
<reference evidence="1 2" key="1">
    <citation type="journal article" date="2014" name="Nat. Commun.">
        <title>Molecular traces of alternative social organization in a termite genome.</title>
        <authorList>
            <person name="Terrapon N."/>
            <person name="Li C."/>
            <person name="Robertson H.M."/>
            <person name="Ji L."/>
            <person name="Meng X."/>
            <person name="Booth W."/>
            <person name="Chen Z."/>
            <person name="Childers C.P."/>
            <person name="Glastad K.M."/>
            <person name="Gokhale K."/>
            <person name="Gowin J."/>
            <person name="Gronenberg W."/>
            <person name="Hermansen R.A."/>
            <person name="Hu H."/>
            <person name="Hunt B.G."/>
            <person name="Huylmans A.K."/>
            <person name="Khalil S.M."/>
            <person name="Mitchell R.D."/>
            <person name="Munoz-Torres M.C."/>
            <person name="Mustard J.A."/>
            <person name="Pan H."/>
            <person name="Reese J.T."/>
            <person name="Scharf M.E."/>
            <person name="Sun F."/>
            <person name="Vogel H."/>
            <person name="Xiao J."/>
            <person name="Yang W."/>
            <person name="Yang Z."/>
            <person name="Yang Z."/>
            <person name="Zhou J."/>
            <person name="Zhu J."/>
            <person name="Brent C.S."/>
            <person name="Elsik C.G."/>
            <person name="Goodisman M.A."/>
            <person name="Liberles D.A."/>
            <person name="Roe R.M."/>
            <person name="Vargo E.L."/>
            <person name="Vilcinskas A."/>
            <person name="Wang J."/>
            <person name="Bornberg-Bauer E."/>
            <person name="Korb J."/>
            <person name="Zhang G."/>
            <person name="Liebig J."/>
        </authorList>
    </citation>
    <scope>NUCLEOTIDE SEQUENCE [LARGE SCALE GENOMIC DNA]</scope>
    <source>
        <tissue evidence="1">Whole organism</tissue>
    </source>
</reference>